<gene>
    <name evidence="1" type="ORF">FH972_025164</name>
</gene>
<evidence type="ECO:0000313" key="1">
    <source>
        <dbReference type="EMBL" id="KAB8446182.1"/>
    </source>
</evidence>
<dbReference type="AlphaFoldDB" id="A0A5N6L155"/>
<name>A0A5N6L155_9ROSI</name>
<evidence type="ECO:0000313" key="2">
    <source>
        <dbReference type="Proteomes" id="UP000327013"/>
    </source>
</evidence>
<dbReference type="EMBL" id="VIBQ01000038">
    <property type="protein sequence ID" value="KAB8446182.1"/>
    <property type="molecule type" value="Genomic_DNA"/>
</dbReference>
<dbReference type="Proteomes" id="UP000327013">
    <property type="component" value="Unassembled WGS sequence"/>
</dbReference>
<accession>A0A5N6L155</accession>
<comment type="caution">
    <text evidence="1">The sequence shown here is derived from an EMBL/GenBank/DDBJ whole genome shotgun (WGS) entry which is preliminary data.</text>
</comment>
<keyword evidence="2" id="KW-1185">Reference proteome</keyword>
<organism evidence="1 2">
    <name type="scientific">Carpinus fangiana</name>
    <dbReference type="NCBI Taxonomy" id="176857"/>
    <lineage>
        <taxon>Eukaryota</taxon>
        <taxon>Viridiplantae</taxon>
        <taxon>Streptophyta</taxon>
        <taxon>Embryophyta</taxon>
        <taxon>Tracheophyta</taxon>
        <taxon>Spermatophyta</taxon>
        <taxon>Magnoliopsida</taxon>
        <taxon>eudicotyledons</taxon>
        <taxon>Gunneridae</taxon>
        <taxon>Pentapetalae</taxon>
        <taxon>rosids</taxon>
        <taxon>fabids</taxon>
        <taxon>Fagales</taxon>
        <taxon>Betulaceae</taxon>
        <taxon>Carpinus</taxon>
    </lineage>
</organism>
<reference evidence="1 2" key="1">
    <citation type="submission" date="2019-06" db="EMBL/GenBank/DDBJ databases">
        <title>A chromosomal-level reference genome of Carpinus fangiana (Coryloideae, Betulaceae).</title>
        <authorList>
            <person name="Yang X."/>
            <person name="Wang Z."/>
            <person name="Zhang L."/>
            <person name="Hao G."/>
            <person name="Liu J."/>
            <person name="Yang Y."/>
        </authorList>
    </citation>
    <scope>NUCLEOTIDE SEQUENCE [LARGE SCALE GENOMIC DNA]</scope>
    <source>
        <strain evidence="1">Cfa_2016G</strain>
        <tissue evidence="1">Leaf</tissue>
    </source>
</reference>
<protein>
    <submittedName>
        <fullName evidence="1">Uncharacterized protein</fullName>
    </submittedName>
</protein>
<proteinExistence type="predicted"/>
<sequence length="70" mass="7928">MQGGAYTRNLIVLAASTCSSFHSCPVNLRGSALLQTRSVIQVFRSFPYEGRKMGIQTRSRFRKTVQRYAK</sequence>